<keyword evidence="6 11" id="KW-1133">Transmembrane helix</keyword>
<evidence type="ECO:0000256" key="6">
    <source>
        <dbReference type="ARBA" id="ARBA00022989"/>
    </source>
</evidence>
<keyword evidence="4" id="KW-0145">Chemotaxis</keyword>
<dbReference type="PROSITE" id="PS50111">
    <property type="entry name" value="CHEMOTAXIS_TRANSDUC_2"/>
    <property type="match status" value="1"/>
</dbReference>
<dbReference type="GO" id="GO:0005886">
    <property type="term" value="C:plasma membrane"/>
    <property type="evidence" value="ECO:0007669"/>
    <property type="project" value="UniProtKB-SubCell"/>
</dbReference>
<evidence type="ECO:0000256" key="11">
    <source>
        <dbReference type="SAM" id="Phobius"/>
    </source>
</evidence>
<dbReference type="EMBL" id="FNKJ01000003">
    <property type="protein sequence ID" value="SDR32536.1"/>
    <property type="molecule type" value="Genomic_DNA"/>
</dbReference>
<dbReference type="SUPFAM" id="SSF58104">
    <property type="entry name" value="Methyl-accepting chemotaxis protein (MCP) signaling domain"/>
    <property type="match status" value="1"/>
</dbReference>
<evidence type="ECO:0000256" key="8">
    <source>
        <dbReference type="ARBA" id="ARBA00023224"/>
    </source>
</evidence>
<dbReference type="InterPro" id="IPR004089">
    <property type="entry name" value="MCPsignal_dom"/>
</dbReference>
<dbReference type="CDD" id="cd06225">
    <property type="entry name" value="HAMP"/>
    <property type="match status" value="1"/>
</dbReference>
<gene>
    <name evidence="12" type="ORF">SAMN04490195_4872</name>
</gene>
<dbReference type="OrthoDB" id="8724574at2"/>
<evidence type="ECO:0000256" key="7">
    <source>
        <dbReference type="ARBA" id="ARBA00023136"/>
    </source>
</evidence>
<comment type="subcellular location">
    <subcellularLocation>
        <location evidence="1">Cell membrane</location>
        <topology evidence="1">Multi-pass membrane protein</topology>
    </subcellularLocation>
</comment>
<feature type="transmembrane region" description="Helical" evidence="11">
    <location>
        <begin position="188"/>
        <end position="210"/>
    </location>
</feature>
<dbReference type="Gene3D" id="1.10.287.950">
    <property type="entry name" value="Methyl-accepting chemotaxis protein"/>
    <property type="match status" value="1"/>
</dbReference>
<keyword evidence="13" id="KW-1185">Reference proteome</keyword>
<dbReference type="AlphaFoldDB" id="A0A1H1I599"/>
<dbReference type="Pfam" id="PF12729">
    <property type="entry name" value="4HB_MCP_1"/>
    <property type="match status" value="1"/>
</dbReference>
<protein>
    <submittedName>
        <fullName evidence="12">Methyl-accepting chemotaxis sensory transducer</fullName>
    </submittedName>
</protein>
<evidence type="ECO:0000256" key="5">
    <source>
        <dbReference type="ARBA" id="ARBA00022692"/>
    </source>
</evidence>
<reference evidence="13" key="1">
    <citation type="submission" date="2016-10" db="EMBL/GenBank/DDBJ databases">
        <authorList>
            <person name="Varghese N."/>
            <person name="Submissions S."/>
        </authorList>
    </citation>
    <scope>NUCLEOTIDE SEQUENCE [LARGE SCALE GENOMIC DNA]</scope>
    <source>
        <strain evidence="13">BS3775</strain>
    </source>
</reference>
<evidence type="ECO:0000256" key="4">
    <source>
        <dbReference type="ARBA" id="ARBA00022500"/>
    </source>
</evidence>
<evidence type="ECO:0000313" key="13">
    <source>
        <dbReference type="Proteomes" id="UP000199570"/>
    </source>
</evidence>
<evidence type="ECO:0000256" key="2">
    <source>
        <dbReference type="ARBA" id="ARBA00022475"/>
    </source>
</evidence>
<name>A0A1H1I599_9PSED</name>
<comment type="similarity">
    <text evidence="9">Belongs to the methyl-accepting chemotaxis (MCP) protein family.</text>
</comment>
<keyword evidence="8" id="KW-0807">Transducer</keyword>
<dbReference type="InterPro" id="IPR003660">
    <property type="entry name" value="HAMP_dom"/>
</dbReference>
<organism evidence="12 13">
    <name type="scientific">Pseudomonas moorei</name>
    <dbReference type="NCBI Taxonomy" id="395599"/>
    <lineage>
        <taxon>Bacteria</taxon>
        <taxon>Pseudomonadati</taxon>
        <taxon>Pseudomonadota</taxon>
        <taxon>Gammaproteobacteria</taxon>
        <taxon>Pseudomonadales</taxon>
        <taxon>Pseudomonadaceae</taxon>
        <taxon>Pseudomonas</taxon>
    </lineage>
</organism>
<dbReference type="Pfam" id="PF00015">
    <property type="entry name" value="MCPsignal"/>
    <property type="match status" value="1"/>
</dbReference>
<dbReference type="PANTHER" id="PTHR32089">
    <property type="entry name" value="METHYL-ACCEPTING CHEMOTAXIS PROTEIN MCPB"/>
    <property type="match status" value="1"/>
</dbReference>
<dbReference type="Proteomes" id="UP000199570">
    <property type="component" value="Unassembled WGS sequence"/>
</dbReference>
<dbReference type="Pfam" id="PF00672">
    <property type="entry name" value="HAMP"/>
    <property type="match status" value="1"/>
</dbReference>
<dbReference type="SMART" id="SM00304">
    <property type="entry name" value="HAMP"/>
    <property type="match status" value="1"/>
</dbReference>
<dbReference type="PROSITE" id="PS50885">
    <property type="entry name" value="HAMP"/>
    <property type="match status" value="1"/>
</dbReference>
<dbReference type="SMART" id="SM00283">
    <property type="entry name" value="MA"/>
    <property type="match status" value="1"/>
</dbReference>
<evidence type="ECO:0000256" key="3">
    <source>
        <dbReference type="ARBA" id="ARBA00022481"/>
    </source>
</evidence>
<feature type="coiled-coil region" evidence="10">
    <location>
        <begin position="81"/>
        <end position="108"/>
    </location>
</feature>
<keyword evidence="10" id="KW-0175">Coiled coil</keyword>
<accession>A0A1H1I599</accession>
<dbReference type="PANTHER" id="PTHR32089:SF120">
    <property type="entry name" value="METHYL-ACCEPTING CHEMOTAXIS PROTEIN TLPQ"/>
    <property type="match status" value="1"/>
</dbReference>
<dbReference type="GO" id="GO:0007165">
    <property type="term" value="P:signal transduction"/>
    <property type="evidence" value="ECO:0007669"/>
    <property type="project" value="UniProtKB-KW"/>
</dbReference>
<proteinExistence type="inferred from homology"/>
<evidence type="ECO:0000256" key="1">
    <source>
        <dbReference type="ARBA" id="ARBA00004651"/>
    </source>
</evidence>
<dbReference type="GO" id="GO:0006935">
    <property type="term" value="P:chemotaxis"/>
    <property type="evidence" value="ECO:0007669"/>
    <property type="project" value="UniProtKB-KW"/>
</dbReference>
<evidence type="ECO:0000256" key="9">
    <source>
        <dbReference type="ARBA" id="ARBA00029447"/>
    </source>
</evidence>
<keyword evidence="7 11" id="KW-0472">Membrane</keyword>
<evidence type="ECO:0000256" key="10">
    <source>
        <dbReference type="SAM" id="Coils"/>
    </source>
</evidence>
<dbReference type="InterPro" id="IPR024478">
    <property type="entry name" value="HlyB_4HB_MCP"/>
</dbReference>
<evidence type="ECO:0000313" key="12">
    <source>
        <dbReference type="EMBL" id="SDR32536.1"/>
    </source>
</evidence>
<keyword evidence="2" id="KW-1003">Cell membrane</keyword>
<sequence length="541" mass="58112">MFMRKLKIAPRSAICFAIIALLVVALGLFAMDKMTMIRGAAVDATQRTMPSYEALGVINDRLLRIRITAYRLFVHRDGPSLKATHARLSDLHVQLKDAQEKYASLITNENERAQYEQFSRYVGGFIDQNTKLLELSRAGAIDDMRVLLGGGYKQYSDGLAAELEKLLKYNRESAAELAHQAQENYDRAIVGVAGFVILAAILTFFLAIMLTRSIVYPLATASMFASVVAKGDLTKKVDATGSDEPAVLLNSLNIMQDNLRSTVMLIADSSNQLASAAEELSLVTEEANRGLKQQTLEIEQAATAVNEMAIVVDEVARNATGTSAASSISDELARDGNKQVGNTIASINELADEVTHSMDAVERLSIEVAEISKVLNVIHAIAAQTNLLALNAAIEAARAGEAGRGFAVVADEVRALAQRTQESTGEIGVIVTSIMHSTDEAMTLMRGSNDRAKHTINIASAAGKALLDITSAISNISERNLVIASAAEEQAQASREVDQNLIAIRDLAIQTSAGGNQTSAASHELSRLAVSLNVLVNEFKI</sequence>
<dbReference type="FunFam" id="1.10.287.950:FF:000001">
    <property type="entry name" value="Methyl-accepting chemotaxis sensory transducer"/>
    <property type="match status" value="1"/>
</dbReference>
<keyword evidence="5 11" id="KW-0812">Transmembrane</keyword>
<keyword evidence="3" id="KW-0488">Methylation</keyword>